<dbReference type="GeneID" id="19317196"/>
<dbReference type="KEGG" id="pfp:PFL1_03085"/>
<evidence type="ECO:0000256" key="1">
    <source>
        <dbReference type="SAM" id="MobiDB-lite"/>
    </source>
</evidence>
<feature type="compositionally biased region" description="Low complexity" evidence="1">
    <location>
        <begin position="232"/>
        <end position="244"/>
    </location>
</feature>
<feature type="signal peptide" evidence="2">
    <location>
        <begin position="1"/>
        <end position="21"/>
    </location>
</feature>
<feature type="chain" id="PRO_5001599610" evidence="2">
    <location>
        <begin position="22"/>
        <end position="348"/>
    </location>
</feature>
<dbReference type="AlphaFoldDB" id="A0A061HBC1"/>
<evidence type="ECO:0000313" key="4">
    <source>
        <dbReference type="Proteomes" id="UP000053664"/>
    </source>
</evidence>
<accession>A0A061HBC1</accession>
<dbReference type="EMBL" id="KE361631">
    <property type="protein sequence ID" value="EPQ29330.1"/>
    <property type="molecule type" value="Genomic_DNA"/>
</dbReference>
<protein>
    <submittedName>
        <fullName evidence="3">Uncharacterized protein</fullName>
    </submittedName>
</protein>
<name>A0A061HBC1_9BASI</name>
<dbReference type="Proteomes" id="UP000053664">
    <property type="component" value="Unassembled WGS sequence"/>
</dbReference>
<proteinExistence type="predicted"/>
<evidence type="ECO:0000256" key="2">
    <source>
        <dbReference type="SAM" id="SignalP"/>
    </source>
</evidence>
<keyword evidence="2" id="KW-0732">Signal</keyword>
<reference evidence="3 4" key="1">
    <citation type="journal article" date="2013" name="Plant Cell">
        <title>The transition from a phytopathogenic smut ancestor to an anamorphic biocontrol agent deciphered by comparative whole-genome analysis.</title>
        <authorList>
            <person name="Lefebvre F."/>
            <person name="Joly D.L."/>
            <person name="Labbe C."/>
            <person name="Teichmann B."/>
            <person name="Linning R."/>
            <person name="Belzile F."/>
            <person name="Bakkeren G."/>
            <person name="Belanger R.R."/>
        </authorList>
    </citation>
    <scope>NUCLEOTIDE SEQUENCE [LARGE SCALE GENOMIC DNA]</scope>
    <source>
        <strain evidence="3 4">PF-1</strain>
    </source>
</reference>
<sequence>MKPHPCLLWLVLFLLVPLGSSKDPKPGRRYADLPRQAVPVEFDWPAYRHMSDMAAIKDPQQQNIAMQSLHEWKLADLQLAREFLRKKKRANPAAAVLLDAEIELSRVISGIIPGTLFPMAFSSYSQMIPLPKLFHVDRLEAAGITAETIYRATILTVNNMLSCVSEIDFWEYREYLSTQGIEDTFDVVLQESKAVQSIPKTRMLLRQAEAEAQQRAASKARNVRARIGQVPSSERSSASAAQAAVDREAPEASSAWQAAAAHHQYHPHDFASTSTPAGLSDASELNSFFGYSAGHGDLDPSNPHGVFGPSSYAPTSTQGEFGQLLTHQELEGMGELGQALKSFAHHGA</sequence>
<organism evidence="3 4">
    <name type="scientific">Pseudozyma flocculosa PF-1</name>
    <dbReference type="NCBI Taxonomy" id="1277687"/>
    <lineage>
        <taxon>Eukaryota</taxon>
        <taxon>Fungi</taxon>
        <taxon>Dikarya</taxon>
        <taxon>Basidiomycota</taxon>
        <taxon>Ustilaginomycotina</taxon>
        <taxon>Ustilaginomycetes</taxon>
        <taxon>Ustilaginales</taxon>
        <taxon>Ustilaginaceae</taxon>
        <taxon>Pseudozyma</taxon>
    </lineage>
</organism>
<gene>
    <name evidence="3" type="ORF">PFL1_03085</name>
</gene>
<evidence type="ECO:0000313" key="3">
    <source>
        <dbReference type="EMBL" id="EPQ29330.1"/>
    </source>
</evidence>
<dbReference type="HOGENOM" id="CLU_797220_0_0_1"/>
<feature type="compositionally biased region" description="Low complexity" evidence="1">
    <location>
        <begin position="251"/>
        <end position="261"/>
    </location>
</feature>
<feature type="region of interest" description="Disordered" evidence="1">
    <location>
        <begin position="216"/>
        <end position="261"/>
    </location>
</feature>
<dbReference type="RefSeq" id="XP_007878792.1">
    <property type="nucleotide sequence ID" value="XM_007880601.1"/>
</dbReference>